<evidence type="ECO:0000313" key="6">
    <source>
        <dbReference type="EMBL" id="TCK27436.1"/>
    </source>
</evidence>
<keyword evidence="3" id="KW-0378">Hydrolase</keyword>
<sequence length="291" mass="30878">MDVLRVPGALSSRLPGRLGESASGPVVSLVRLHGVISPHPAPVPRSVLNAANLEKVLERAFAPAGLSAVALLVNSPGGSPTQSALIGDRIRALAAERDVPVLAFCEDVAASGGYWLACAADEIYAHPTSIVGSIGVISQGFGLDGLIERFGIERRLYTAGGSKSRLDPFQPEKTEDVTWLRGLQDQLHTQFADWVRERRGDRLKPGDTELFDGEVWLGRRALELGLVDGLGTARAVLAERFPDAEARPVESRRPLLARLGVGSPAAGASAGWAQDALSAVEIRSAWARFGL</sequence>
<evidence type="ECO:0000256" key="2">
    <source>
        <dbReference type="ARBA" id="ARBA00022670"/>
    </source>
</evidence>
<dbReference type="CDD" id="cd07023">
    <property type="entry name" value="S49_Sppa_N_C"/>
    <property type="match status" value="1"/>
</dbReference>
<protein>
    <submittedName>
        <fullName evidence="6">Signal peptide peptidase SppA</fullName>
    </submittedName>
</protein>
<accession>A0A4V2PJ81</accession>
<reference evidence="6 7" key="1">
    <citation type="submission" date="2019-03" db="EMBL/GenBank/DDBJ databases">
        <title>Sequencing the genomes of 1000 actinobacteria strains.</title>
        <authorList>
            <person name="Klenk H.-P."/>
        </authorList>
    </citation>
    <scope>NUCLEOTIDE SEQUENCE [LARGE SCALE GENOMIC DNA]</scope>
    <source>
        <strain evidence="6 7">DSM 44969</strain>
    </source>
</reference>
<dbReference type="InterPro" id="IPR047272">
    <property type="entry name" value="S49_SppA_C"/>
</dbReference>
<keyword evidence="7" id="KW-1185">Reference proteome</keyword>
<dbReference type="Proteomes" id="UP000295560">
    <property type="component" value="Unassembled WGS sequence"/>
</dbReference>
<proteinExistence type="inferred from homology"/>
<dbReference type="SUPFAM" id="SSF52096">
    <property type="entry name" value="ClpP/crotonase"/>
    <property type="match status" value="1"/>
</dbReference>
<dbReference type="GO" id="GO:0006508">
    <property type="term" value="P:proteolysis"/>
    <property type="evidence" value="ECO:0007669"/>
    <property type="project" value="UniProtKB-KW"/>
</dbReference>
<name>A0A4V2PJ81_PSEEN</name>
<dbReference type="OrthoDB" id="9764363at2"/>
<evidence type="ECO:0000259" key="5">
    <source>
        <dbReference type="Pfam" id="PF01343"/>
    </source>
</evidence>
<evidence type="ECO:0000256" key="3">
    <source>
        <dbReference type="ARBA" id="ARBA00022801"/>
    </source>
</evidence>
<comment type="caution">
    <text evidence="6">The sequence shown here is derived from an EMBL/GenBank/DDBJ whole genome shotgun (WGS) entry which is preliminary data.</text>
</comment>
<gene>
    <name evidence="6" type="ORF">EV378_3307</name>
</gene>
<dbReference type="Pfam" id="PF01343">
    <property type="entry name" value="Peptidase_S49"/>
    <property type="match status" value="1"/>
</dbReference>
<evidence type="ECO:0000256" key="1">
    <source>
        <dbReference type="ARBA" id="ARBA00008683"/>
    </source>
</evidence>
<dbReference type="InterPro" id="IPR002142">
    <property type="entry name" value="Peptidase_S49"/>
</dbReference>
<dbReference type="PANTHER" id="PTHR42987:SF8">
    <property type="entry name" value="PROTEINASE"/>
    <property type="match status" value="1"/>
</dbReference>
<evidence type="ECO:0000313" key="7">
    <source>
        <dbReference type="Proteomes" id="UP000295560"/>
    </source>
</evidence>
<dbReference type="Gene3D" id="6.20.330.10">
    <property type="match status" value="1"/>
</dbReference>
<dbReference type="AlphaFoldDB" id="A0A4V2PJ81"/>
<dbReference type="InterPro" id="IPR029045">
    <property type="entry name" value="ClpP/crotonase-like_dom_sf"/>
</dbReference>
<keyword evidence="4" id="KW-0720">Serine protease</keyword>
<comment type="similarity">
    <text evidence="1">Belongs to the peptidase S49 family.</text>
</comment>
<dbReference type="GO" id="GO:0008236">
    <property type="term" value="F:serine-type peptidase activity"/>
    <property type="evidence" value="ECO:0007669"/>
    <property type="project" value="UniProtKB-KW"/>
</dbReference>
<keyword evidence="2" id="KW-0645">Protease</keyword>
<evidence type="ECO:0000256" key="4">
    <source>
        <dbReference type="ARBA" id="ARBA00022825"/>
    </source>
</evidence>
<dbReference type="PANTHER" id="PTHR42987">
    <property type="entry name" value="PEPTIDASE S49"/>
    <property type="match status" value="1"/>
</dbReference>
<feature type="domain" description="Peptidase S49" evidence="5">
    <location>
        <begin position="97"/>
        <end position="239"/>
    </location>
</feature>
<dbReference type="Gene3D" id="3.90.226.10">
    <property type="entry name" value="2-enoyl-CoA Hydratase, Chain A, domain 1"/>
    <property type="match status" value="1"/>
</dbReference>
<dbReference type="EMBL" id="SMFZ01000001">
    <property type="protein sequence ID" value="TCK27436.1"/>
    <property type="molecule type" value="Genomic_DNA"/>
</dbReference>
<organism evidence="6 7">
    <name type="scientific">Pseudonocardia endophytica</name>
    <dbReference type="NCBI Taxonomy" id="401976"/>
    <lineage>
        <taxon>Bacteria</taxon>
        <taxon>Bacillati</taxon>
        <taxon>Actinomycetota</taxon>
        <taxon>Actinomycetes</taxon>
        <taxon>Pseudonocardiales</taxon>
        <taxon>Pseudonocardiaceae</taxon>
        <taxon>Pseudonocardia</taxon>
    </lineage>
</organism>